<name>A0ABN8NI20_9CNID</name>
<gene>
    <name evidence="1" type="ORF">PLOB_00016906</name>
</gene>
<keyword evidence="2" id="KW-1185">Reference proteome</keyword>
<evidence type="ECO:0000313" key="1">
    <source>
        <dbReference type="EMBL" id="CAH3107867.1"/>
    </source>
</evidence>
<dbReference type="EMBL" id="CALNXK010000020">
    <property type="protein sequence ID" value="CAH3107867.1"/>
    <property type="molecule type" value="Genomic_DNA"/>
</dbReference>
<organism evidence="1 2">
    <name type="scientific">Porites lobata</name>
    <dbReference type="NCBI Taxonomy" id="104759"/>
    <lineage>
        <taxon>Eukaryota</taxon>
        <taxon>Metazoa</taxon>
        <taxon>Cnidaria</taxon>
        <taxon>Anthozoa</taxon>
        <taxon>Hexacorallia</taxon>
        <taxon>Scleractinia</taxon>
        <taxon>Fungiina</taxon>
        <taxon>Poritidae</taxon>
        <taxon>Porites</taxon>
    </lineage>
</organism>
<protein>
    <submittedName>
        <fullName evidence="1">Uncharacterized protein</fullName>
    </submittedName>
</protein>
<dbReference type="Proteomes" id="UP001159405">
    <property type="component" value="Unassembled WGS sequence"/>
</dbReference>
<accession>A0ABN8NI20</accession>
<sequence length="200" mass="23441">MRDNKKLHISESERRDLQSLWDQAGERQYKCEKILLDNMNRELPERVTNNLGRLQFEEYLTDSKISRETNAGVFCDDLQKFERFKAAVELAHSSPYEEVRALSEELDSILFTLTSRMKKVLRDKEISLPFPDDLHDLKDKLNEATKKFLEVYEEEMESGEDTDGEKIKKSDVNIVRNYVVLRTLQEALTQFDTDLGKLSE</sequence>
<comment type="caution">
    <text evidence="1">The sequence shown here is derived from an EMBL/GenBank/DDBJ whole genome shotgun (WGS) entry which is preliminary data.</text>
</comment>
<evidence type="ECO:0000313" key="2">
    <source>
        <dbReference type="Proteomes" id="UP001159405"/>
    </source>
</evidence>
<proteinExistence type="predicted"/>
<reference evidence="1 2" key="1">
    <citation type="submission" date="2022-05" db="EMBL/GenBank/DDBJ databases">
        <authorList>
            <consortium name="Genoscope - CEA"/>
            <person name="William W."/>
        </authorList>
    </citation>
    <scope>NUCLEOTIDE SEQUENCE [LARGE SCALE GENOMIC DNA]</scope>
</reference>